<evidence type="ECO:0000313" key="2">
    <source>
        <dbReference type="EMBL" id="KFZ28346.1"/>
    </source>
</evidence>
<gene>
    <name evidence="2" type="ORF">IDAT_08515</name>
</gene>
<dbReference type="Proteomes" id="UP000053718">
    <property type="component" value="Unassembled WGS sequence"/>
</dbReference>
<dbReference type="EMBL" id="JPIN01000008">
    <property type="protein sequence ID" value="KFZ28346.1"/>
    <property type="molecule type" value="Genomic_DNA"/>
</dbReference>
<proteinExistence type="predicted"/>
<reference evidence="2 3" key="1">
    <citation type="submission" date="2014-06" db="EMBL/GenBank/DDBJ databases">
        <title>Draft genome sequence of Idiomarina sp. MCCC 1A10513.</title>
        <authorList>
            <person name="Du J."/>
            <person name="Lai Q."/>
            <person name="Shao Z."/>
        </authorList>
    </citation>
    <scope>NUCLEOTIDE SEQUENCE [LARGE SCALE GENOMIC DNA]</scope>
    <source>
        <strain evidence="2 3">MCCC 1A10513</strain>
    </source>
</reference>
<feature type="signal peptide" evidence="1">
    <location>
        <begin position="1"/>
        <end position="25"/>
    </location>
</feature>
<sequence length="122" mass="13687">MFQAKFLVVLMLGIVIQLSFPAAPAYNNASNVQHEKSVSHMDVSNESKDNFHCDESEQSIIDDCYCCVVDKCSMDEECNSANSPLVFIQFDTSINSPSNLPHPVSYKGDVKQILFDIYYPPK</sequence>
<evidence type="ECO:0000256" key="1">
    <source>
        <dbReference type="SAM" id="SignalP"/>
    </source>
</evidence>
<dbReference type="AlphaFoldDB" id="A0A094J711"/>
<feature type="chain" id="PRO_5001900459" evidence="1">
    <location>
        <begin position="26"/>
        <end position="122"/>
    </location>
</feature>
<accession>A0A094J711</accession>
<organism evidence="2 3">
    <name type="scientific">Pseudidiomarina atlantica</name>
    <dbReference type="NCBI Taxonomy" id="1517416"/>
    <lineage>
        <taxon>Bacteria</taxon>
        <taxon>Pseudomonadati</taxon>
        <taxon>Pseudomonadota</taxon>
        <taxon>Gammaproteobacteria</taxon>
        <taxon>Alteromonadales</taxon>
        <taxon>Idiomarinaceae</taxon>
        <taxon>Pseudidiomarina</taxon>
    </lineage>
</organism>
<name>A0A094J711_9GAMM</name>
<keyword evidence="3" id="KW-1185">Reference proteome</keyword>
<protein>
    <submittedName>
        <fullName evidence="2">Uncharacterized protein</fullName>
    </submittedName>
</protein>
<comment type="caution">
    <text evidence="2">The sequence shown here is derived from an EMBL/GenBank/DDBJ whole genome shotgun (WGS) entry which is preliminary data.</text>
</comment>
<keyword evidence="1" id="KW-0732">Signal</keyword>
<evidence type="ECO:0000313" key="3">
    <source>
        <dbReference type="Proteomes" id="UP000053718"/>
    </source>
</evidence>
<dbReference type="STRING" id="1517416.IDAT_08515"/>